<proteinExistence type="predicted"/>
<dbReference type="EMBL" id="PKTG01000129">
    <property type="protein sequence ID" value="PLX15817.1"/>
    <property type="molecule type" value="Genomic_DNA"/>
</dbReference>
<dbReference type="InterPro" id="IPR011990">
    <property type="entry name" value="TPR-like_helical_dom_sf"/>
</dbReference>
<evidence type="ECO:0000313" key="3">
    <source>
        <dbReference type="Proteomes" id="UP000234857"/>
    </source>
</evidence>
<dbReference type="Proteomes" id="UP000234857">
    <property type="component" value="Unassembled WGS sequence"/>
</dbReference>
<comment type="caution">
    <text evidence="2">The sequence shown here is derived from an EMBL/GenBank/DDBJ whole genome shotgun (WGS) entry which is preliminary data.</text>
</comment>
<evidence type="ECO:0000256" key="1">
    <source>
        <dbReference type="PROSITE-ProRule" id="PRU00339"/>
    </source>
</evidence>
<dbReference type="SUPFAM" id="SSF48452">
    <property type="entry name" value="TPR-like"/>
    <property type="match status" value="1"/>
</dbReference>
<dbReference type="InterPro" id="IPR019734">
    <property type="entry name" value="TPR_rpt"/>
</dbReference>
<evidence type="ECO:0008006" key="4">
    <source>
        <dbReference type="Google" id="ProtNLM"/>
    </source>
</evidence>
<gene>
    <name evidence="2" type="ORF">C0601_12065</name>
</gene>
<name>A0A2N5ZAW9_MUIH1</name>
<dbReference type="Pfam" id="PF13181">
    <property type="entry name" value="TPR_8"/>
    <property type="match status" value="1"/>
</dbReference>
<keyword evidence="1" id="KW-0802">TPR repeat</keyword>
<organism evidence="2 3">
    <name type="scientific">Muiribacterium halophilum</name>
    <dbReference type="NCBI Taxonomy" id="2053465"/>
    <lineage>
        <taxon>Bacteria</taxon>
        <taxon>Candidatus Muiribacteriota</taxon>
        <taxon>Candidatus Muiribacteriia</taxon>
        <taxon>Candidatus Muiribacteriales</taxon>
        <taxon>Candidatus Muiribacteriaceae</taxon>
        <taxon>Candidatus Muiribacterium</taxon>
    </lineage>
</organism>
<sequence>MKIIKGALTALFLVSILIFNISCNDNLSEYEQAKRFFRAGDYQNSEKMLKQIVKNEEAPSEAWFYLAVSYKKNNKIDKSIDIYDKITSPDFKSDFSTKKDFMKQLIDEKNTLKLEYAIELGRKGYIDKATELIVSVYGSHEWTLLYQGIIAVERKEYRKAEGLMQSAALARGQIGEKLDIDFSLKLHYYKSRLYYERYQVTREKDDLIQSFREIRIARNLLIASYKDNIFNERIENLTEQIKSEKLYKNLYGEIELRYDKLKIAERGNQPDEIISNAEFIYLNSPIIDDRFYACMKLGDAHLEKGDNDKAVNYYKTALQIAESIKDISVTEPEKRILKKLKDAGVDIEKHPKN</sequence>
<evidence type="ECO:0000313" key="2">
    <source>
        <dbReference type="EMBL" id="PLX15817.1"/>
    </source>
</evidence>
<dbReference type="SMART" id="SM00028">
    <property type="entry name" value="TPR"/>
    <property type="match status" value="2"/>
</dbReference>
<dbReference type="PROSITE" id="PS50005">
    <property type="entry name" value="TPR"/>
    <property type="match status" value="1"/>
</dbReference>
<dbReference type="Pfam" id="PF13432">
    <property type="entry name" value="TPR_16"/>
    <property type="match status" value="1"/>
</dbReference>
<dbReference type="Gene3D" id="1.25.40.10">
    <property type="entry name" value="Tetratricopeptide repeat domain"/>
    <property type="match status" value="2"/>
</dbReference>
<reference evidence="2 3" key="1">
    <citation type="submission" date="2017-11" db="EMBL/GenBank/DDBJ databases">
        <title>Genome-resolved metagenomics identifies genetic mobility, metabolic interactions, and unexpected diversity in perchlorate-reducing communities.</title>
        <authorList>
            <person name="Barnum T.P."/>
            <person name="Figueroa I.A."/>
            <person name="Carlstrom C.I."/>
            <person name="Lucas L.N."/>
            <person name="Engelbrektson A.L."/>
            <person name="Coates J.D."/>
        </authorList>
    </citation>
    <scope>NUCLEOTIDE SEQUENCE [LARGE SCALE GENOMIC DNA]</scope>
    <source>
        <strain evidence="2">BM706</strain>
    </source>
</reference>
<dbReference type="AlphaFoldDB" id="A0A2N5ZAW9"/>
<protein>
    <recommendedName>
        <fullName evidence="4">Tetratricopeptide repeat protein</fullName>
    </recommendedName>
</protein>
<feature type="repeat" description="TPR" evidence="1">
    <location>
        <begin position="291"/>
        <end position="324"/>
    </location>
</feature>
<accession>A0A2N5ZAW9</accession>